<dbReference type="Proteomes" id="UP001054821">
    <property type="component" value="Chromosome 3"/>
</dbReference>
<comment type="caution">
    <text evidence="2">The sequence shown here is derived from an EMBL/GenBank/DDBJ whole genome shotgun (WGS) entry which is preliminary data.</text>
</comment>
<evidence type="ECO:0000313" key="3">
    <source>
        <dbReference type="Proteomes" id="UP001054821"/>
    </source>
</evidence>
<sequence length="109" mass="12198">MASHDQQQRQSYRVDDEAKGQAQVPYPHPPTNIRVSLAFWSYLVYEKERKYRPGDGLSRGQSPRSKGLDLRRDTKGKGSSQAEGLRGAQKPRDAAHYSKDKTGMHGQGG</sequence>
<feature type="compositionally biased region" description="Basic and acidic residues" evidence="1">
    <location>
        <begin position="90"/>
        <end position="103"/>
    </location>
</feature>
<feature type="region of interest" description="Disordered" evidence="1">
    <location>
        <begin position="1"/>
        <end position="32"/>
    </location>
</feature>
<feature type="compositionally biased region" description="Basic and acidic residues" evidence="1">
    <location>
        <begin position="66"/>
        <end position="76"/>
    </location>
</feature>
<keyword evidence="3" id="KW-1185">Reference proteome</keyword>
<dbReference type="EMBL" id="JAJFAZ020000003">
    <property type="protein sequence ID" value="KAI5337248.1"/>
    <property type="molecule type" value="Genomic_DNA"/>
</dbReference>
<reference evidence="2 3" key="1">
    <citation type="journal article" date="2022" name="G3 (Bethesda)">
        <title>Whole-genome sequence and methylome profiling of the almond [Prunus dulcis (Mill.) D.A. Webb] cultivar 'Nonpareil'.</title>
        <authorList>
            <person name="D'Amico-Willman K.M."/>
            <person name="Ouma W.Z."/>
            <person name="Meulia T."/>
            <person name="Sideli G.M."/>
            <person name="Gradziel T.M."/>
            <person name="Fresnedo-Ramirez J."/>
        </authorList>
    </citation>
    <scope>NUCLEOTIDE SEQUENCE [LARGE SCALE GENOMIC DNA]</scope>
    <source>
        <strain evidence="2">Clone GOH B32 T37-40</strain>
    </source>
</reference>
<feature type="compositionally biased region" description="Polar residues" evidence="1">
    <location>
        <begin position="1"/>
        <end position="11"/>
    </location>
</feature>
<evidence type="ECO:0000256" key="1">
    <source>
        <dbReference type="SAM" id="MobiDB-lite"/>
    </source>
</evidence>
<name>A0AAD4W5J3_PRUDU</name>
<feature type="region of interest" description="Disordered" evidence="1">
    <location>
        <begin position="50"/>
        <end position="109"/>
    </location>
</feature>
<evidence type="ECO:0000313" key="2">
    <source>
        <dbReference type="EMBL" id="KAI5337248.1"/>
    </source>
</evidence>
<gene>
    <name evidence="2" type="ORF">L3X38_016517</name>
</gene>
<proteinExistence type="predicted"/>
<accession>A0AAD4W5J3</accession>
<organism evidence="2 3">
    <name type="scientific">Prunus dulcis</name>
    <name type="common">Almond</name>
    <name type="synonym">Amygdalus dulcis</name>
    <dbReference type="NCBI Taxonomy" id="3755"/>
    <lineage>
        <taxon>Eukaryota</taxon>
        <taxon>Viridiplantae</taxon>
        <taxon>Streptophyta</taxon>
        <taxon>Embryophyta</taxon>
        <taxon>Tracheophyta</taxon>
        <taxon>Spermatophyta</taxon>
        <taxon>Magnoliopsida</taxon>
        <taxon>eudicotyledons</taxon>
        <taxon>Gunneridae</taxon>
        <taxon>Pentapetalae</taxon>
        <taxon>rosids</taxon>
        <taxon>fabids</taxon>
        <taxon>Rosales</taxon>
        <taxon>Rosaceae</taxon>
        <taxon>Amygdaloideae</taxon>
        <taxon>Amygdaleae</taxon>
        <taxon>Prunus</taxon>
    </lineage>
</organism>
<protein>
    <submittedName>
        <fullName evidence="2">Uncharacterized protein</fullName>
    </submittedName>
</protein>
<dbReference type="AlphaFoldDB" id="A0AAD4W5J3"/>